<dbReference type="InterPro" id="IPR003593">
    <property type="entry name" value="AAA+_ATPase"/>
</dbReference>
<dbReference type="GO" id="GO:0016887">
    <property type="term" value="F:ATP hydrolysis activity"/>
    <property type="evidence" value="ECO:0007669"/>
    <property type="project" value="InterPro"/>
</dbReference>
<name>Q07U30_RHOP5</name>
<evidence type="ECO:0000256" key="6">
    <source>
        <dbReference type="ARBA" id="ARBA00024722"/>
    </source>
</evidence>
<dbReference type="OrthoDB" id="9776369at2"/>
<evidence type="ECO:0000259" key="7">
    <source>
        <dbReference type="PROSITE" id="PS50893"/>
    </source>
</evidence>
<feature type="domain" description="ABC transporter" evidence="7">
    <location>
        <begin position="9"/>
        <end position="240"/>
    </location>
</feature>
<evidence type="ECO:0000256" key="3">
    <source>
        <dbReference type="ARBA" id="ARBA00022741"/>
    </source>
</evidence>
<dbReference type="GO" id="GO:0015807">
    <property type="term" value="P:L-amino acid transport"/>
    <property type="evidence" value="ECO:0007669"/>
    <property type="project" value="TreeGrafter"/>
</dbReference>
<dbReference type="PANTHER" id="PTHR43820:SF2">
    <property type="entry name" value="ABC TRANSPORTER ATP-BINDING PROTEIN"/>
    <property type="match status" value="1"/>
</dbReference>
<comment type="function">
    <text evidence="6">Involved in beta-(1--&gt;2)glucan export. Transmembrane domains (TMD) form a pore in the inner membrane and the ATP-binding domain (NBD) is responsible for energy generation.</text>
</comment>
<dbReference type="SMART" id="SM00382">
    <property type="entry name" value="AAA"/>
    <property type="match status" value="1"/>
</dbReference>
<dbReference type="GO" id="GO:0015658">
    <property type="term" value="F:branched-chain amino acid transmembrane transporter activity"/>
    <property type="evidence" value="ECO:0007669"/>
    <property type="project" value="TreeGrafter"/>
</dbReference>
<dbReference type="KEGG" id="rpe:RPE_0596"/>
<dbReference type="InterPro" id="IPR027417">
    <property type="entry name" value="P-loop_NTPase"/>
</dbReference>
<evidence type="ECO:0000256" key="1">
    <source>
        <dbReference type="ARBA" id="ARBA00005417"/>
    </source>
</evidence>
<organism evidence="8">
    <name type="scientific">Rhodopseudomonas palustris (strain BisA53)</name>
    <dbReference type="NCBI Taxonomy" id="316055"/>
    <lineage>
        <taxon>Bacteria</taxon>
        <taxon>Pseudomonadati</taxon>
        <taxon>Pseudomonadota</taxon>
        <taxon>Alphaproteobacteria</taxon>
        <taxon>Hyphomicrobiales</taxon>
        <taxon>Nitrobacteraceae</taxon>
        <taxon>Rhodopseudomonas</taxon>
    </lineage>
</organism>
<dbReference type="InterPro" id="IPR017871">
    <property type="entry name" value="ABC_transporter-like_CS"/>
</dbReference>
<sequence>MTAAGEAMLEARGIDAFYGPSHILRGVDFRVGRGETVSLLGRNGMGKTTLLRTLMGLLKPKRGSVLLNGCDMTDARPSVKARAGMGFVPEGRGIFPTLSVEENLLFAQRRGPEGQLEWTPEAIYQMFPRLAERRRIWGNLLSGGEQQMLTIGRVLLSNPTVLLIDEATEGLAPKMRDEIWKTLRLIATKGISIVIVDKNLDDLVELVDRHVILTKGEVVFEGTSEQLLADQEMVRTMLGV</sequence>
<dbReference type="InterPro" id="IPR003439">
    <property type="entry name" value="ABC_transporter-like_ATP-bd"/>
</dbReference>
<dbReference type="CDD" id="cd03224">
    <property type="entry name" value="ABC_TM1139_LivF_branched"/>
    <property type="match status" value="1"/>
</dbReference>
<dbReference type="AlphaFoldDB" id="Q07U30"/>
<dbReference type="GO" id="GO:0005524">
    <property type="term" value="F:ATP binding"/>
    <property type="evidence" value="ECO:0007669"/>
    <property type="project" value="UniProtKB-KW"/>
</dbReference>
<dbReference type="EMBL" id="CP000463">
    <property type="protein sequence ID" value="ABJ04554.1"/>
    <property type="molecule type" value="Genomic_DNA"/>
</dbReference>
<evidence type="ECO:0000313" key="8">
    <source>
        <dbReference type="EMBL" id="ABJ04554.1"/>
    </source>
</evidence>
<keyword evidence="5" id="KW-0029">Amino-acid transport</keyword>
<keyword evidence="4" id="KW-0067">ATP-binding</keyword>
<gene>
    <name evidence="8" type="ordered locus">RPE_0596</name>
</gene>
<accession>Q07U30</accession>
<reference evidence="8" key="1">
    <citation type="submission" date="2006-09" db="EMBL/GenBank/DDBJ databases">
        <title>Complete sequence of Rhodopseudomonas palustris BisA53.</title>
        <authorList>
            <consortium name="US DOE Joint Genome Institute"/>
            <person name="Copeland A."/>
            <person name="Lucas S."/>
            <person name="Lapidus A."/>
            <person name="Barry K."/>
            <person name="Detter J.C."/>
            <person name="Glavina del Rio T."/>
            <person name="Hammon N."/>
            <person name="Israni S."/>
            <person name="Dalin E."/>
            <person name="Tice H."/>
            <person name="Pitluck S."/>
            <person name="Chain P."/>
            <person name="Malfatti S."/>
            <person name="Shin M."/>
            <person name="Vergez L."/>
            <person name="Schmutz J."/>
            <person name="Larimer F."/>
            <person name="Land M."/>
            <person name="Hauser L."/>
            <person name="Pelletier D.A."/>
            <person name="Kyrpides N."/>
            <person name="Kim E."/>
            <person name="Harwood C.S."/>
            <person name="Oda Y."/>
            <person name="Richardson P."/>
        </authorList>
    </citation>
    <scope>NUCLEOTIDE SEQUENCE [LARGE SCALE GENOMIC DNA]</scope>
    <source>
        <strain evidence="8">BisA53</strain>
    </source>
</reference>
<dbReference type="Pfam" id="PF00005">
    <property type="entry name" value="ABC_tran"/>
    <property type="match status" value="1"/>
</dbReference>
<evidence type="ECO:0000256" key="5">
    <source>
        <dbReference type="ARBA" id="ARBA00022970"/>
    </source>
</evidence>
<protein>
    <submittedName>
        <fullName evidence="8">ABC transporter related</fullName>
    </submittedName>
</protein>
<dbReference type="InterPro" id="IPR052156">
    <property type="entry name" value="BCAA_Transport_ATP-bd_LivF"/>
</dbReference>
<dbReference type="HOGENOM" id="CLU_000604_1_2_5"/>
<dbReference type="PROSITE" id="PS00211">
    <property type="entry name" value="ABC_TRANSPORTER_1"/>
    <property type="match status" value="1"/>
</dbReference>
<keyword evidence="2" id="KW-0813">Transport</keyword>
<evidence type="ECO:0000256" key="2">
    <source>
        <dbReference type="ARBA" id="ARBA00022448"/>
    </source>
</evidence>
<keyword evidence="3" id="KW-0547">Nucleotide-binding</keyword>
<dbReference type="PROSITE" id="PS50893">
    <property type="entry name" value="ABC_TRANSPORTER_2"/>
    <property type="match status" value="1"/>
</dbReference>
<dbReference type="Gene3D" id="3.40.50.300">
    <property type="entry name" value="P-loop containing nucleotide triphosphate hydrolases"/>
    <property type="match status" value="1"/>
</dbReference>
<evidence type="ECO:0000256" key="4">
    <source>
        <dbReference type="ARBA" id="ARBA00022840"/>
    </source>
</evidence>
<proteinExistence type="inferred from homology"/>
<dbReference type="STRING" id="316055.RPE_0596"/>
<comment type="similarity">
    <text evidence="1">Belongs to the ABC transporter superfamily.</text>
</comment>
<dbReference type="PANTHER" id="PTHR43820">
    <property type="entry name" value="HIGH-AFFINITY BRANCHED-CHAIN AMINO ACID TRANSPORT ATP-BINDING PROTEIN LIVF"/>
    <property type="match status" value="1"/>
</dbReference>
<dbReference type="eggNOG" id="COG0410">
    <property type="taxonomic scope" value="Bacteria"/>
</dbReference>
<dbReference type="SUPFAM" id="SSF52540">
    <property type="entry name" value="P-loop containing nucleoside triphosphate hydrolases"/>
    <property type="match status" value="1"/>
</dbReference>